<keyword evidence="2" id="KW-1185">Reference proteome</keyword>
<reference evidence="1 2" key="1">
    <citation type="submission" date="2019-10" db="EMBL/GenBank/DDBJ databases">
        <title>Isolation, Identification of Microvirga thermotolerans HR1, a novel thermophilic bacterium and Comparative Genomics of the genus Microvirga.</title>
        <authorList>
            <person name="Li J."/>
            <person name="Zhang W."/>
            <person name="Lin M."/>
            <person name="Wang J."/>
        </authorList>
    </citation>
    <scope>NUCLEOTIDE SEQUENCE [LARGE SCALE GENOMIC DNA]</scope>
    <source>
        <strain evidence="1 2">HR1</strain>
    </source>
</reference>
<dbReference type="InterPro" id="IPR009959">
    <property type="entry name" value="Cyclase_SnoaL-like"/>
</dbReference>
<evidence type="ECO:0000313" key="1">
    <source>
        <dbReference type="EMBL" id="QFU16327.1"/>
    </source>
</evidence>
<evidence type="ECO:0000313" key="2">
    <source>
        <dbReference type="Proteomes" id="UP000325614"/>
    </source>
</evidence>
<dbReference type="Pfam" id="PF07366">
    <property type="entry name" value="SnoaL"/>
    <property type="match status" value="1"/>
</dbReference>
<dbReference type="PANTHER" id="PTHR38436">
    <property type="entry name" value="POLYKETIDE CYCLASE SNOAL-LIKE DOMAIN"/>
    <property type="match status" value="1"/>
</dbReference>
<proteinExistence type="predicted"/>
<organism evidence="1 2">
    <name type="scientific">Microvirga thermotolerans</name>
    <dbReference type="NCBI Taxonomy" id="2651334"/>
    <lineage>
        <taxon>Bacteria</taxon>
        <taxon>Pseudomonadati</taxon>
        <taxon>Pseudomonadota</taxon>
        <taxon>Alphaproteobacteria</taxon>
        <taxon>Hyphomicrobiales</taxon>
        <taxon>Methylobacteriaceae</taxon>
        <taxon>Microvirga</taxon>
    </lineage>
</organism>
<dbReference type="SUPFAM" id="SSF54427">
    <property type="entry name" value="NTF2-like"/>
    <property type="match status" value="1"/>
</dbReference>
<name>A0A5P9JUP8_9HYPH</name>
<dbReference type="AlphaFoldDB" id="A0A5P9JUP8"/>
<dbReference type="GO" id="GO:0030638">
    <property type="term" value="P:polyketide metabolic process"/>
    <property type="evidence" value="ECO:0007669"/>
    <property type="project" value="InterPro"/>
</dbReference>
<sequence length="189" mass="21003">MRGQFDECDLPCHRRVRRYRPASGEAACRPGGLQSGADAARDPERYAFGWEFSMSSTLERNKDLVRAHYEATANNFDPVAIDAQVGDDFFDHAAGARLGPEGVKQHIQGLKKVFPDLHVVIEDMVAEGDRVAVRARWRGTHKADFRGIPASHKPVEFTGMVFWRIADGKIRERWASVDVLGALRDAAAG</sequence>
<dbReference type="PANTHER" id="PTHR38436:SF1">
    <property type="entry name" value="ESTER CYCLASE"/>
    <property type="match status" value="1"/>
</dbReference>
<dbReference type="Proteomes" id="UP000325614">
    <property type="component" value="Chromosome"/>
</dbReference>
<evidence type="ECO:0008006" key="3">
    <source>
        <dbReference type="Google" id="ProtNLM"/>
    </source>
</evidence>
<gene>
    <name evidence="1" type="ORF">GDR74_08865</name>
</gene>
<accession>A0A5P9JUP8</accession>
<dbReference type="EMBL" id="CP045423">
    <property type="protein sequence ID" value="QFU16327.1"/>
    <property type="molecule type" value="Genomic_DNA"/>
</dbReference>
<dbReference type="Gene3D" id="3.10.450.50">
    <property type="match status" value="1"/>
</dbReference>
<dbReference type="InterPro" id="IPR032710">
    <property type="entry name" value="NTF2-like_dom_sf"/>
</dbReference>
<protein>
    <recommendedName>
        <fullName evidence="3">Ester cyclase</fullName>
    </recommendedName>
</protein>
<dbReference type="KEGG" id="mico:GDR74_08865"/>